<dbReference type="EMBL" id="JBBPBM010000010">
    <property type="protein sequence ID" value="KAK8564754.1"/>
    <property type="molecule type" value="Genomic_DNA"/>
</dbReference>
<gene>
    <name evidence="1" type="ORF">V6N12_058337</name>
</gene>
<name>A0ABR2ETT9_9ROSI</name>
<comment type="caution">
    <text evidence="1">The sequence shown here is derived from an EMBL/GenBank/DDBJ whole genome shotgun (WGS) entry which is preliminary data.</text>
</comment>
<evidence type="ECO:0000313" key="2">
    <source>
        <dbReference type="Proteomes" id="UP001472677"/>
    </source>
</evidence>
<sequence length="279" mass="31617">MPSSITPPIVEEKKGVVARCQVSLSSLVRCMAHIGCPSISRINQLLSQLKKDRCQFFESKGMWPKGDQKTPFVFPPSSALAAFLNKPSSLLCATFLIEAVGLTSRAEFYGRERCNNNWAMRDLIKYCKRKEDLGQSRHMPNVNTPRSYGQNTCEALSIHRSPFLHLIGNLYSSHSSALLINFPVIDLSQQDLASTKFGMDWCCSSTPRTPEYRTMNEERHARKGKAYWLVIMRPQFLTGGDTKGLRPSIPWIDREGGQSFWFFHVVKELNNGFFVLSKS</sequence>
<reference evidence="1 2" key="1">
    <citation type="journal article" date="2024" name="G3 (Bethesda)">
        <title>Genome assembly of Hibiscus sabdariffa L. provides insights into metabolisms of medicinal natural products.</title>
        <authorList>
            <person name="Kim T."/>
        </authorList>
    </citation>
    <scope>NUCLEOTIDE SEQUENCE [LARGE SCALE GENOMIC DNA]</scope>
    <source>
        <strain evidence="1">TK-2024</strain>
        <tissue evidence="1">Old leaves</tissue>
    </source>
</reference>
<organism evidence="1 2">
    <name type="scientific">Hibiscus sabdariffa</name>
    <name type="common">roselle</name>
    <dbReference type="NCBI Taxonomy" id="183260"/>
    <lineage>
        <taxon>Eukaryota</taxon>
        <taxon>Viridiplantae</taxon>
        <taxon>Streptophyta</taxon>
        <taxon>Embryophyta</taxon>
        <taxon>Tracheophyta</taxon>
        <taxon>Spermatophyta</taxon>
        <taxon>Magnoliopsida</taxon>
        <taxon>eudicotyledons</taxon>
        <taxon>Gunneridae</taxon>
        <taxon>Pentapetalae</taxon>
        <taxon>rosids</taxon>
        <taxon>malvids</taxon>
        <taxon>Malvales</taxon>
        <taxon>Malvaceae</taxon>
        <taxon>Malvoideae</taxon>
        <taxon>Hibiscus</taxon>
    </lineage>
</organism>
<accession>A0ABR2ETT9</accession>
<keyword evidence="2" id="KW-1185">Reference proteome</keyword>
<dbReference type="Proteomes" id="UP001472677">
    <property type="component" value="Unassembled WGS sequence"/>
</dbReference>
<evidence type="ECO:0000313" key="1">
    <source>
        <dbReference type="EMBL" id="KAK8564754.1"/>
    </source>
</evidence>
<protein>
    <submittedName>
        <fullName evidence="1">Uncharacterized protein</fullName>
    </submittedName>
</protein>
<proteinExistence type="predicted"/>